<reference evidence="1 2" key="1">
    <citation type="journal article" date="2016" name="Nat. Commun.">
        <title>Thousands of microbial genomes shed light on interconnected biogeochemical processes in an aquifer system.</title>
        <authorList>
            <person name="Anantharaman K."/>
            <person name="Brown C.T."/>
            <person name="Hug L.A."/>
            <person name="Sharon I."/>
            <person name="Castelle C.J."/>
            <person name="Probst A.J."/>
            <person name="Thomas B.C."/>
            <person name="Singh A."/>
            <person name="Wilkins M.J."/>
            <person name="Karaoz U."/>
            <person name="Brodie E.L."/>
            <person name="Williams K.H."/>
            <person name="Hubbard S.S."/>
            <person name="Banfield J.F."/>
        </authorList>
    </citation>
    <scope>NUCLEOTIDE SEQUENCE [LARGE SCALE GENOMIC DNA]</scope>
</reference>
<dbReference type="Proteomes" id="UP000178815">
    <property type="component" value="Unassembled WGS sequence"/>
</dbReference>
<dbReference type="AlphaFoldDB" id="A0A1F6CJE8"/>
<gene>
    <name evidence="1" type="ORF">A2678_01285</name>
</gene>
<dbReference type="SUPFAM" id="SSF53474">
    <property type="entry name" value="alpha/beta-Hydrolases"/>
    <property type="match status" value="1"/>
</dbReference>
<organism evidence="1 2">
    <name type="scientific">Candidatus Kaiserbacteria bacterium RIFCSPHIGHO2_01_FULL_53_31</name>
    <dbReference type="NCBI Taxonomy" id="1798481"/>
    <lineage>
        <taxon>Bacteria</taxon>
        <taxon>Candidatus Kaiseribacteriota</taxon>
    </lineage>
</organism>
<accession>A0A1F6CJE8</accession>
<evidence type="ECO:0000313" key="1">
    <source>
        <dbReference type="EMBL" id="OGG49081.1"/>
    </source>
</evidence>
<dbReference type="InterPro" id="IPR029058">
    <property type="entry name" value="AB_hydrolase_fold"/>
</dbReference>
<proteinExistence type="predicted"/>
<dbReference type="EMBL" id="MFKU01000005">
    <property type="protein sequence ID" value="OGG49081.1"/>
    <property type="molecule type" value="Genomic_DNA"/>
</dbReference>
<name>A0A1F6CJE8_9BACT</name>
<evidence type="ECO:0008006" key="3">
    <source>
        <dbReference type="Google" id="ProtNLM"/>
    </source>
</evidence>
<protein>
    <recommendedName>
        <fullName evidence="3">AB hydrolase-1 domain-containing protein</fullName>
    </recommendedName>
</protein>
<dbReference type="Gene3D" id="3.40.50.1820">
    <property type="entry name" value="alpha/beta hydrolase"/>
    <property type="match status" value="1"/>
</dbReference>
<sequence length="235" mass="26104">MEVLQYFLGAVKDLGDVMQAMLSSSSPARKKQHNGKIVRVLFLPGFCAPQHTRLYVPLKTRLENLGCQIFDHPLTWHQYNFGDMQENVEILTTFCNRHEISLIVGHSYGGDVGYHTHFATGIPTVSLASPLVLIPLAAKAHAMLGIDMNKSWRMDVIAKCLKCKKDGGQTVPLLSVHSSTDRIVPRASTLALGARPVRRFANGHGTIVLNRTLASLILQFRRNVHRRKPCVICTA</sequence>
<evidence type="ECO:0000313" key="2">
    <source>
        <dbReference type="Proteomes" id="UP000178815"/>
    </source>
</evidence>
<comment type="caution">
    <text evidence="1">The sequence shown here is derived from an EMBL/GenBank/DDBJ whole genome shotgun (WGS) entry which is preliminary data.</text>
</comment>